<evidence type="ECO:0000313" key="2">
    <source>
        <dbReference type="EMBL" id="VGO12821.1"/>
    </source>
</evidence>
<gene>
    <name evidence="2" type="ORF">PDESU_01375</name>
</gene>
<accession>A0A6C2TZN9</accession>
<name>A0A6C2TZN9_PONDE</name>
<keyword evidence="3" id="KW-1185">Reference proteome</keyword>
<evidence type="ECO:0000259" key="1">
    <source>
        <dbReference type="Pfam" id="PF00149"/>
    </source>
</evidence>
<dbReference type="AlphaFoldDB" id="A0A6C2TZN9"/>
<dbReference type="EMBL" id="CAAHFG010000001">
    <property type="protein sequence ID" value="VGO12821.1"/>
    <property type="molecule type" value="Genomic_DNA"/>
</dbReference>
<dbReference type="Pfam" id="PF00149">
    <property type="entry name" value="Metallophos"/>
    <property type="match status" value="1"/>
</dbReference>
<dbReference type="SUPFAM" id="SSF56300">
    <property type="entry name" value="Metallo-dependent phosphatases"/>
    <property type="match status" value="1"/>
</dbReference>
<feature type="domain" description="Calcineurin-like phosphoesterase" evidence="1">
    <location>
        <begin position="143"/>
        <end position="328"/>
    </location>
</feature>
<dbReference type="Gene3D" id="3.60.21.10">
    <property type="match status" value="1"/>
</dbReference>
<proteinExistence type="predicted"/>
<evidence type="ECO:0000313" key="3">
    <source>
        <dbReference type="Proteomes" id="UP000366872"/>
    </source>
</evidence>
<dbReference type="InterPro" id="IPR029052">
    <property type="entry name" value="Metallo-depent_PP-like"/>
</dbReference>
<dbReference type="GO" id="GO:0016787">
    <property type="term" value="F:hydrolase activity"/>
    <property type="evidence" value="ECO:0007669"/>
    <property type="project" value="InterPro"/>
</dbReference>
<protein>
    <recommendedName>
        <fullName evidence="1">Calcineurin-like phosphoesterase domain-containing protein</fullName>
    </recommendedName>
</protein>
<sequence>MKITRRNFSIVTVAGWAGTFLPARALELELSRGRIIAPWRATTAIVKQGKSFEVWFDAVNGQSVESIELRSDFLSLPVKHRTTQGKWVYDEISGNTYNTQIDVQVPENVPADRYALHIKTSVGEVVSGGAVKVIREFRNEYYVLQFSDVHRWQGGYDGKHIMRKVSEILKISNIIDPEIVFETGDNMYNVIKHPEREHAYYYGFPLDGILGMNHAAGATFLVPGNHDSPSNSFTKDKNVLETARFYNRYYGLGTYNFAYGNGRYCVFNNAWGVDAVDVDGQSKRAFQWLEKAGPGNFVLGAAHIRGGEFERFDRITHVDVGICGHNHHLAPENPHPVNGTSKLFVANSVREPEHFEFNLFRVNNQTGECFPVSGNNGRCNVLQVSSREIIADSNQWKSNLELVYEAKNDGKAESNVATILNHYAFPITDAKVRFVMPKGRKYNVFGGKVEQAFDGHDYHIVDVKLDVPEDSIKTVAIESV</sequence>
<reference evidence="2 3" key="1">
    <citation type="submission" date="2019-04" db="EMBL/GenBank/DDBJ databases">
        <authorList>
            <person name="Van Vliet M D."/>
        </authorList>
    </citation>
    <scope>NUCLEOTIDE SEQUENCE [LARGE SCALE GENOMIC DNA]</scope>
    <source>
        <strain evidence="2 3">F1</strain>
    </source>
</reference>
<dbReference type="Proteomes" id="UP000366872">
    <property type="component" value="Unassembled WGS sequence"/>
</dbReference>
<dbReference type="InterPro" id="IPR004843">
    <property type="entry name" value="Calcineurin-like_PHP"/>
</dbReference>
<dbReference type="RefSeq" id="WP_168442040.1">
    <property type="nucleotide sequence ID" value="NZ_CAAHFG010000001.1"/>
</dbReference>
<organism evidence="2 3">
    <name type="scientific">Pontiella desulfatans</name>
    <dbReference type="NCBI Taxonomy" id="2750659"/>
    <lineage>
        <taxon>Bacteria</taxon>
        <taxon>Pseudomonadati</taxon>
        <taxon>Kiritimatiellota</taxon>
        <taxon>Kiritimatiellia</taxon>
        <taxon>Kiritimatiellales</taxon>
        <taxon>Pontiellaceae</taxon>
        <taxon>Pontiella</taxon>
    </lineage>
</organism>